<dbReference type="EMBL" id="BQNB010021519">
    <property type="protein sequence ID" value="GJU07241.1"/>
    <property type="molecule type" value="Genomic_DNA"/>
</dbReference>
<feature type="region of interest" description="Disordered" evidence="1">
    <location>
        <begin position="94"/>
        <end position="179"/>
    </location>
</feature>
<evidence type="ECO:0000256" key="1">
    <source>
        <dbReference type="SAM" id="MobiDB-lite"/>
    </source>
</evidence>
<proteinExistence type="predicted"/>
<reference evidence="2" key="1">
    <citation type="journal article" date="2022" name="Int. J. Mol. Sci.">
        <title>Draft Genome of Tanacetum Coccineum: Genomic Comparison of Closely Related Tanacetum-Family Plants.</title>
        <authorList>
            <person name="Yamashiro T."/>
            <person name="Shiraishi A."/>
            <person name="Nakayama K."/>
            <person name="Satake H."/>
        </authorList>
    </citation>
    <scope>NUCLEOTIDE SEQUENCE</scope>
</reference>
<evidence type="ECO:0000313" key="3">
    <source>
        <dbReference type="Proteomes" id="UP001151760"/>
    </source>
</evidence>
<comment type="caution">
    <text evidence="2">The sequence shown here is derived from an EMBL/GenBank/DDBJ whole genome shotgun (WGS) entry which is preliminary data.</text>
</comment>
<gene>
    <name evidence="2" type="ORF">Tco_1123671</name>
</gene>
<sequence length="246" mass="25874">MQTQNFGIRSQGSPNSIAPPSAKYFAAQGIQLMRLPTQSGPLPSQGVGGLSFPEGGGLASLGLSSSFSTAPRPSARGNAITSTAMFGGDLFSTQSISKPSSSSNSASIPPVSSAIVPANSEPQTPAKIDPLGALNAFTKQPTGTPVQSAGPSLPRPNQQAPSQNTERTQVPNTSLPQWPKMTWAGINKDRKCSWKSTLTEMGKSLFCMEQYREGQNLPPTLPCNVLLWIQGGVDFIISLQVAYIVL</sequence>
<keyword evidence="3" id="KW-1185">Reference proteome</keyword>
<feature type="compositionally biased region" description="Polar residues" evidence="1">
    <location>
        <begin position="1"/>
        <end position="18"/>
    </location>
</feature>
<feature type="compositionally biased region" description="Polar residues" evidence="1">
    <location>
        <begin position="137"/>
        <end position="176"/>
    </location>
</feature>
<evidence type="ECO:0000313" key="2">
    <source>
        <dbReference type="EMBL" id="GJU07241.1"/>
    </source>
</evidence>
<protein>
    <submittedName>
        <fullName evidence="2">Uncharacterized protein</fullName>
    </submittedName>
</protein>
<name>A0ABQ5J401_9ASTR</name>
<accession>A0ABQ5J401</accession>
<feature type="compositionally biased region" description="Low complexity" evidence="1">
    <location>
        <begin position="95"/>
        <end position="118"/>
    </location>
</feature>
<feature type="region of interest" description="Disordered" evidence="1">
    <location>
        <begin position="1"/>
        <end position="20"/>
    </location>
</feature>
<reference evidence="2" key="2">
    <citation type="submission" date="2022-01" db="EMBL/GenBank/DDBJ databases">
        <authorList>
            <person name="Yamashiro T."/>
            <person name="Shiraishi A."/>
            <person name="Satake H."/>
            <person name="Nakayama K."/>
        </authorList>
    </citation>
    <scope>NUCLEOTIDE SEQUENCE</scope>
</reference>
<dbReference type="Proteomes" id="UP001151760">
    <property type="component" value="Unassembled WGS sequence"/>
</dbReference>
<organism evidence="2 3">
    <name type="scientific">Tanacetum coccineum</name>
    <dbReference type="NCBI Taxonomy" id="301880"/>
    <lineage>
        <taxon>Eukaryota</taxon>
        <taxon>Viridiplantae</taxon>
        <taxon>Streptophyta</taxon>
        <taxon>Embryophyta</taxon>
        <taxon>Tracheophyta</taxon>
        <taxon>Spermatophyta</taxon>
        <taxon>Magnoliopsida</taxon>
        <taxon>eudicotyledons</taxon>
        <taxon>Gunneridae</taxon>
        <taxon>Pentapetalae</taxon>
        <taxon>asterids</taxon>
        <taxon>campanulids</taxon>
        <taxon>Asterales</taxon>
        <taxon>Asteraceae</taxon>
        <taxon>Asteroideae</taxon>
        <taxon>Anthemideae</taxon>
        <taxon>Anthemidinae</taxon>
        <taxon>Tanacetum</taxon>
    </lineage>
</organism>